<feature type="binding site" evidence="14">
    <location>
        <position position="166"/>
    </location>
    <ligand>
        <name>NAD(+)</name>
        <dbReference type="ChEBI" id="CHEBI:57540"/>
    </ligand>
</feature>
<dbReference type="InterPro" id="IPR001357">
    <property type="entry name" value="BRCT_dom"/>
</dbReference>
<keyword evidence="14" id="KW-0464">Manganese</keyword>
<dbReference type="GO" id="GO:0003911">
    <property type="term" value="F:DNA ligase (NAD+) activity"/>
    <property type="evidence" value="ECO:0007669"/>
    <property type="project" value="UniProtKB-UniRule"/>
</dbReference>
<dbReference type="InterPro" id="IPR033136">
    <property type="entry name" value="DNA_ligase_CS"/>
</dbReference>
<feature type="binding site" evidence="14">
    <location>
        <position position="415"/>
    </location>
    <ligand>
        <name>Zn(2+)</name>
        <dbReference type="ChEBI" id="CHEBI:29105"/>
    </ligand>
</feature>
<dbReference type="InterPro" id="IPR004150">
    <property type="entry name" value="NAD_DNA_ligase_OB"/>
</dbReference>
<sequence length="650" mass="73433">MGDVFDYPLQVKKLQEMAYAYYVLDEPIATDEEYDVLYHQVKAFEEQNPSSIDPTSPTQRVGDTPLQDFEKNTHLQRMWSLDDIFNQTELQEWIERILKNYPNSSFVCSPKFDGASLNLCYEHGKLISATTRGDGHIGELVTQNAKAIHSIPLSIPIQEKIEIRGEVVMSKDNFHALNTLRMQTNQPLFANPRNAAAGTLRQLDSKIVAQRKLLFVPWGFGYTATKPSSFYDALSQIFKSQFFHPPFIKRCKTIAEIQECYELILKNRDSYPMMLDGMVIVIDEMTTQESLGFTIKSPRFACAYKFPAVEKKSQIQSITLQVGRTGIITPVAELTPVEIEGAMISRATLHNFSEIAKKDIRIYDNVLIIRSGDVIPKIIKPLTQTRNGDELPITPPTHCPICQSELLIEEKFIKCQNLACPARIQESLSHFVSKKALNIDGLGDKIIAQLYSEGLIRTIQDIYAITKEDLLKLEGWKEKKAQNTIESIENSKGIELWRFINALGIEHIGEGASKKLQNAFGLEVFNKNKEDFLELDGFGEEMAQSLATFNTLNQDKIKNLLSIINPKVTDRKENSSHWLFGKSVVLTGTMQKERNAIKEHIESFGAKVTSSVSKKTDYLVYGENAGSKLTKAQELGVQCLNEGEFFSLFS</sequence>
<dbReference type="FunFam" id="1.10.150.20:FF:000007">
    <property type="entry name" value="DNA ligase"/>
    <property type="match status" value="1"/>
</dbReference>
<comment type="function">
    <text evidence="1 14">DNA ligase that catalyzes the formation of phosphodiester linkages between 5'-phosphoryl and 3'-hydroxyl groups in double-stranded DNA using NAD as a coenzyme and as the energy source for the reaction. It is essential for DNA replication and repair of damaged DNA.</text>
</comment>
<feature type="binding site" evidence="14">
    <location>
        <position position="132"/>
    </location>
    <ligand>
        <name>NAD(+)</name>
        <dbReference type="ChEBI" id="CHEBI:57540"/>
    </ligand>
</feature>
<evidence type="ECO:0000256" key="6">
    <source>
        <dbReference type="ARBA" id="ARBA00022723"/>
    </source>
</evidence>
<gene>
    <name evidence="14" type="primary">ligA</name>
    <name evidence="17" type="ORF">BBW65_07420</name>
</gene>
<evidence type="ECO:0000256" key="13">
    <source>
        <dbReference type="ARBA" id="ARBA00060881"/>
    </source>
</evidence>
<dbReference type="SMART" id="SM00292">
    <property type="entry name" value="BRCT"/>
    <property type="match status" value="1"/>
</dbReference>
<keyword evidence="6 14" id="KW-0479">Metal-binding</keyword>
<evidence type="ECO:0000256" key="11">
    <source>
        <dbReference type="ARBA" id="ARBA00023204"/>
    </source>
</evidence>
<dbReference type="PROSITE" id="PS50172">
    <property type="entry name" value="BRCT"/>
    <property type="match status" value="1"/>
</dbReference>
<dbReference type="Pfam" id="PF00533">
    <property type="entry name" value="BRCT"/>
    <property type="match status" value="1"/>
</dbReference>
<keyword evidence="9 14" id="KW-0460">Magnesium</keyword>
<evidence type="ECO:0000256" key="12">
    <source>
        <dbReference type="ARBA" id="ARBA00034005"/>
    </source>
</evidence>
<evidence type="ECO:0000259" key="16">
    <source>
        <dbReference type="PROSITE" id="PS50172"/>
    </source>
</evidence>
<protein>
    <recommendedName>
        <fullName evidence="3 14">DNA ligase</fullName>
        <ecNumber evidence="2 14">6.5.1.2</ecNumber>
    </recommendedName>
    <alternativeName>
        <fullName evidence="14">Polydeoxyribonucleotide synthase [NAD(+)]</fullName>
    </alternativeName>
</protein>
<dbReference type="InterPro" id="IPR036420">
    <property type="entry name" value="BRCT_dom_sf"/>
</dbReference>
<evidence type="ECO:0000256" key="10">
    <source>
        <dbReference type="ARBA" id="ARBA00023027"/>
    </source>
</evidence>
<dbReference type="Gene3D" id="1.10.287.610">
    <property type="entry name" value="Helix hairpin bin"/>
    <property type="match status" value="1"/>
</dbReference>
<dbReference type="InterPro" id="IPR018239">
    <property type="entry name" value="DNA_ligase_AS"/>
</dbReference>
<dbReference type="InterPro" id="IPR001679">
    <property type="entry name" value="DNA_ligase"/>
</dbReference>
<keyword evidence="10 14" id="KW-0520">NAD</keyword>
<dbReference type="CDD" id="cd17748">
    <property type="entry name" value="BRCT_DNA_ligase_like"/>
    <property type="match status" value="1"/>
</dbReference>
<dbReference type="SUPFAM" id="SSF56091">
    <property type="entry name" value="DNA ligase/mRNA capping enzyme, catalytic domain"/>
    <property type="match status" value="1"/>
</dbReference>
<feature type="binding site" evidence="14">
    <location>
        <position position="399"/>
    </location>
    <ligand>
        <name>Zn(2+)</name>
        <dbReference type="ChEBI" id="CHEBI:29105"/>
    </ligand>
</feature>
<dbReference type="EMBL" id="CP016503">
    <property type="protein sequence ID" value="ANV98636.1"/>
    <property type="molecule type" value="Genomic_DNA"/>
</dbReference>
<evidence type="ECO:0000256" key="3">
    <source>
        <dbReference type="ARBA" id="ARBA00013308"/>
    </source>
</evidence>
<dbReference type="Gene3D" id="1.10.150.20">
    <property type="entry name" value="5' to 3' exonuclease, C-terminal subdomain"/>
    <property type="match status" value="2"/>
</dbReference>
<dbReference type="Proteomes" id="UP000092884">
    <property type="component" value="Chromosome"/>
</dbReference>
<dbReference type="InterPro" id="IPR013840">
    <property type="entry name" value="DNAligase_N"/>
</dbReference>
<feature type="active site" description="N6-AMP-lysine intermediate" evidence="14">
    <location>
        <position position="111"/>
    </location>
</feature>
<dbReference type="InterPro" id="IPR010994">
    <property type="entry name" value="RuvA_2-like"/>
</dbReference>
<dbReference type="PROSITE" id="PS01056">
    <property type="entry name" value="DNA_LIGASE_N2"/>
    <property type="match status" value="1"/>
</dbReference>
<dbReference type="NCBIfam" id="NF005932">
    <property type="entry name" value="PRK07956.1"/>
    <property type="match status" value="1"/>
</dbReference>
<keyword evidence="5 14" id="KW-0235">DNA replication</keyword>
<evidence type="ECO:0000256" key="5">
    <source>
        <dbReference type="ARBA" id="ARBA00022705"/>
    </source>
</evidence>
<reference evidence="18" key="1">
    <citation type="submission" date="2016-07" db="EMBL/GenBank/DDBJ databases">
        <authorList>
            <person name="Florea S."/>
            <person name="Webb J.S."/>
            <person name="Jaromczyk J."/>
            <person name="Schardl C.L."/>
        </authorList>
    </citation>
    <scope>NUCLEOTIDE SEQUENCE [LARGE SCALE GENOMIC DNA]</scope>
    <source>
        <strain evidence="18">MIT 01-6242</strain>
    </source>
</reference>
<organism evidence="17 18">
    <name type="scientific">Helicobacter enhydrae</name>
    <dbReference type="NCBI Taxonomy" id="222136"/>
    <lineage>
        <taxon>Bacteria</taxon>
        <taxon>Pseudomonadati</taxon>
        <taxon>Campylobacterota</taxon>
        <taxon>Epsilonproteobacteria</taxon>
        <taxon>Campylobacterales</taxon>
        <taxon>Helicobacteraceae</taxon>
        <taxon>Helicobacter</taxon>
    </lineage>
</organism>
<feature type="binding site" evidence="14">
    <location>
        <begin position="80"/>
        <end position="81"/>
    </location>
    <ligand>
        <name>NAD(+)</name>
        <dbReference type="ChEBI" id="CHEBI:57540"/>
    </ligand>
</feature>
<keyword evidence="7 14" id="KW-0227">DNA damage</keyword>
<dbReference type="PANTHER" id="PTHR23389:SF9">
    <property type="entry name" value="DNA LIGASE"/>
    <property type="match status" value="1"/>
</dbReference>
<dbReference type="STRING" id="222136.BBW65_07420"/>
<evidence type="ECO:0000256" key="4">
    <source>
        <dbReference type="ARBA" id="ARBA00022598"/>
    </source>
</evidence>
<name>A0A1B1U7B8_9HELI</name>
<keyword evidence="8 14" id="KW-0862">Zinc</keyword>
<dbReference type="SUPFAM" id="SSF52113">
    <property type="entry name" value="BRCT domain"/>
    <property type="match status" value="1"/>
</dbReference>
<dbReference type="RefSeq" id="WP_066341588.1">
    <property type="nucleotide sequence ID" value="NZ_CP016503.1"/>
</dbReference>
<dbReference type="SUPFAM" id="SSF50249">
    <property type="entry name" value="Nucleic acid-binding proteins"/>
    <property type="match status" value="1"/>
</dbReference>
<evidence type="ECO:0000313" key="17">
    <source>
        <dbReference type="EMBL" id="ANV98636.1"/>
    </source>
</evidence>
<dbReference type="HAMAP" id="MF_01588">
    <property type="entry name" value="DNA_ligase_A"/>
    <property type="match status" value="1"/>
</dbReference>
<dbReference type="KEGG" id="het:BBW65_07420"/>
<feature type="domain" description="BRCT" evidence="16">
    <location>
        <begin position="574"/>
        <end position="650"/>
    </location>
</feature>
<dbReference type="InterPro" id="IPR012340">
    <property type="entry name" value="NA-bd_OB-fold"/>
</dbReference>
<dbReference type="InterPro" id="IPR041663">
    <property type="entry name" value="DisA/LigA_HHH"/>
</dbReference>
<evidence type="ECO:0000256" key="1">
    <source>
        <dbReference type="ARBA" id="ARBA00004067"/>
    </source>
</evidence>
<dbReference type="CDD" id="cd00114">
    <property type="entry name" value="LIGANc"/>
    <property type="match status" value="1"/>
</dbReference>
<dbReference type="FunFam" id="2.40.50.140:FF:000012">
    <property type="entry name" value="DNA ligase"/>
    <property type="match status" value="1"/>
</dbReference>
<dbReference type="PANTHER" id="PTHR23389">
    <property type="entry name" value="CHROMOSOME TRANSMISSION FIDELITY FACTOR 18"/>
    <property type="match status" value="1"/>
</dbReference>
<comment type="caution">
    <text evidence="14">Lacks conserved residue(s) required for the propagation of feature annotation.</text>
</comment>
<dbReference type="PIRSF" id="PIRSF001604">
    <property type="entry name" value="LigA"/>
    <property type="match status" value="1"/>
</dbReference>
<comment type="catalytic activity">
    <reaction evidence="12 14 15">
        <text>NAD(+) + (deoxyribonucleotide)n-3'-hydroxyl + 5'-phospho-(deoxyribonucleotide)m = (deoxyribonucleotide)n+m + AMP + beta-nicotinamide D-nucleotide.</text>
        <dbReference type="EC" id="6.5.1.2"/>
    </reaction>
</comment>
<feature type="binding site" evidence="14">
    <location>
        <position position="420"/>
    </location>
    <ligand>
        <name>Zn(2+)</name>
        <dbReference type="ChEBI" id="CHEBI:29105"/>
    </ligand>
</feature>
<dbReference type="Pfam" id="PF03120">
    <property type="entry name" value="OB_DNA_ligase"/>
    <property type="match status" value="1"/>
</dbReference>
<evidence type="ECO:0000256" key="9">
    <source>
        <dbReference type="ARBA" id="ARBA00022842"/>
    </source>
</evidence>
<dbReference type="Pfam" id="PF01653">
    <property type="entry name" value="DNA_ligase_aden"/>
    <property type="match status" value="1"/>
</dbReference>
<dbReference type="InterPro" id="IPR013839">
    <property type="entry name" value="DNAligase_adenylation"/>
</dbReference>
<dbReference type="Gene3D" id="3.30.470.30">
    <property type="entry name" value="DNA ligase/mRNA capping enzyme"/>
    <property type="match status" value="1"/>
</dbReference>
<proteinExistence type="inferred from homology"/>
<evidence type="ECO:0000313" key="18">
    <source>
        <dbReference type="Proteomes" id="UP000092884"/>
    </source>
</evidence>
<dbReference type="Gene3D" id="2.40.50.140">
    <property type="entry name" value="Nucleic acid-binding proteins"/>
    <property type="match status" value="1"/>
</dbReference>
<dbReference type="Gene3D" id="3.40.50.10190">
    <property type="entry name" value="BRCT domain"/>
    <property type="match status" value="1"/>
</dbReference>
<dbReference type="GO" id="GO:0006260">
    <property type="term" value="P:DNA replication"/>
    <property type="evidence" value="ECO:0007669"/>
    <property type="project" value="UniProtKB-KW"/>
</dbReference>
<evidence type="ECO:0000256" key="2">
    <source>
        <dbReference type="ARBA" id="ARBA00012722"/>
    </source>
</evidence>
<dbReference type="SMART" id="SM00278">
    <property type="entry name" value="HhH1"/>
    <property type="match status" value="3"/>
</dbReference>
<dbReference type="InterPro" id="IPR003583">
    <property type="entry name" value="Hlx-hairpin-Hlx_DNA-bd_motif"/>
</dbReference>
<dbReference type="PROSITE" id="PS01055">
    <property type="entry name" value="DNA_LIGASE_N1"/>
    <property type="match status" value="1"/>
</dbReference>
<evidence type="ECO:0000256" key="15">
    <source>
        <dbReference type="RuleBase" id="RU000618"/>
    </source>
</evidence>
<dbReference type="Pfam" id="PF12826">
    <property type="entry name" value="HHH_2"/>
    <property type="match status" value="1"/>
</dbReference>
<dbReference type="AlphaFoldDB" id="A0A1B1U7B8"/>
<dbReference type="GO" id="GO:0005829">
    <property type="term" value="C:cytosol"/>
    <property type="evidence" value="ECO:0007669"/>
    <property type="project" value="TreeGrafter"/>
</dbReference>
<dbReference type="EC" id="6.5.1.2" evidence="2 14"/>
<feature type="binding site" evidence="14">
    <location>
        <position position="305"/>
    </location>
    <ligand>
        <name>NAD(+)</name>
        <dbReference type="ChEBI" id="CHEBI:57540"/>
    </ligand>
</feature>
<evidence type="ECO:0000256" key="7">
    <source>
        <dbReference type="ARBA" id="ARBA00022763"/>
    </source>
</evidence>
<keyword evidence="11 14" id="KW-0234">DNA repair</keyword>
<feature type="binding site" evidence="14">
    <location>
        <begin position="31"/>
        <end position="35"/>
    </location>
    <ligand>
        <name>NAD(+)</name>
        <dbReference type="ChEBI" id="CHEBI:57540"/>
    </ligand>
</feature>
<evidence type="ECO:0000256" key="14">
    <source>
        <dbReference type="HAMAP-Rule" id="MF_01588"/>
    </source>
</evidence>
<accession>A0A1B1U7B8</accession>
<dbReference type="SMART" id="SM00532">
    <property type="entry name" value="LIGANc"/>
    <property type="match status" value="1"/>
</dbReference>
<comment type="cofactor">
    <cofactor evidence="14">
        <name>Mg(2+)</name>
        <dbReference type="ChEBI" id="CHEBI:18420"/>
    </cofactor>
    <cofactor evidence="14">
        <name>Mn(2+)</name>
        <dbReference type="ChEBI" id="CHEBI:29035"/>
    </cofactor>
</comment>
<keyword evidence="18" id="KW-1185">Reference proteome</keyword>
<dbReference type="GO" id="GO:0003677">
    <property type="term" value="F:DNA binding"/>
    <property type="evidence" value="ECO:0007669"/>
    <property type="project" value="InterPro"/>
</dbReference>
<comment type="similarity">
    <text evidence="13 14">Belongs to the NAD-dependent DNA ligase family. LigA subfamily.</text>
</comment>
<evidence type="ECO:0000256" key="8">
    <source>
        <dbReference type="ARBA" id="ARBA00022833"/>
    </source>
</evidence>
<dbReference type="SUPFAM" id="SSF47781">
    <property type="entry name" value="RuvA domain 2-like"/>
    <property type="match status" value="1"/>
</dbReference>
<dbReference type="GO" id="GO:0006281">
    <property type="term" value="P:DNA repair"/>
    <property type="evidence" value="ECO:0007669"/>
    <property type="project" value="UniProtKB-KW"/>
</dbReference>
<feature type="binding site" evidence="14">
    <location>
        <position position="402"/>
    </location>
    <ligand>
        <name>Zn(2+)</name>
        <dbReference type="ChEBI" id="CHEBI:29105"/>
    </ligand>
</feature>
<dbReference type="OrthoDB" id="9759736at2"/>
<keyword evidence="4 14" id="KW-0436">Ligase</keyword>
<dbReference type="GO" id="GO:0046872">
    <property type="term" value="F:metal ion binding"/>
    <property type="evidence" value="ECO:0007669"/>
    <property type="project" value="UniProtKB-KW"/>
</dbReference>
<dbReference type="Pfam" id="PF14520">
    <property type="entry name" value="HHH_5"/>
    <property type="match status" value="1"/>
</dbReference>
<dbReference type="NCBIfam" id="TIGR00575">
    <property type="entry name" value="dnlj"/>
    <property type="match status" value="1"/>
</dbReference>